<dbReference type="GO" id="GO:0004175">
    <property type="term" value="F:endopeptidase activity"/>
    <property type="evidence" value="ECO:0007669"/>
    <property type="project" value="UniProtKB-ARBA"/>
</dbReference>
<keyword evidence="1" id="KW-1133">Transmembrane helix</keyword>
<feature type="transmembrane region" description="Helical" evidence="1">
    <location>
        <begin position="33"/>
        <end position="53"/>
    </location>
</feature>
<proteinExistence type="predicted"/>
<keyword evidence="1" id="KW-0472">Membrane</keyword>
<feature type="transmembrane region" description="Helical" evidence="1">
    <location>
        <begin position="241"/>
        <end position="262"/>
    </location>
</feature>
<reference evidence="3 4" key="1">
    <citation type="submission" date="2016-10" db="EMBL/GenBank/DDBJ databases">
        <authorList>
            <person name="de Groot N.N."/>
        </authorList>
    </citation>
    <scope>NUCLEOTIDE SEQUENCE [LARGE SCALE GENOMIC DNA]</scope>
    <source>
        <strain evidence="3 4">DSM 44149</strain>
    </source>
</reference>
<feature type="transmembrane region" description="Helical" evidence="1">
    <location>
        <begin position="123"/>
        <end position="144"/>
    </location>
</feature>
<keyword evidence="1" id="KW-0812">Transmembrane</keyword>
<name>A0A1H0A5C8_ALLAB</name>
<evidence type="ECO:0000259" key="2">
    <source>
        <dbReference type="Pfam" id="PF02517"/>
    </source>
</evidence>
<gene>
    <name evidence="3" type="ORF">SAMN04489726_5887</name>
</gene>
<dbReference type="AlphaFoldDB" id="A0A1H0A5C8"/>
<dbReference type="RefSeq" id="WP_030427998.1">
    <property type="nucleotide sequence ID" value="NZ_JOEF01000003.1"/>
</dbReference>
<keyword evidence="4" id="KW-1185">Reference proteome</keyword>
<accession>A0A1H0A5C8</accession>
<dbReference type="Pfam" id="PF02517">
    <property type="entry name" value="Rce1-like"/>
    <property type="match status" value="1"/>
</dbReference>
<evidence type="ECO:0000313" key="4">
    <source>
        <dbReference type="Proteomes" id="UP000183376"/>
    </source>
</evidence>
<feature type="transmembrane region" description="Helical" evidence="1">
    <location>
        <begin position="81"/>
        <end position="103"/>
    </location>
</feature>
<dbReference type="InterPro" id="IPR003675">
    <property type="entry name" value="Rce1/LyrA-like_dom"/>
</dbReference>
<feature type="domain" description="CAAX prenyl protease 2/Lysostaphin resistance protein A-like" evidence="2">
    <location>
        <begin position="162"/>
        <end position="253"/>
    </location>
</feature>
<dbReference type="OrthoDB" id="4453618at2"/>
<dbReference type="GO" id="GO:0080120">
    <property type="term" value="P:CAAX-box protein maturation"/>
    <property type="evidence" value="ECO:0007669"/>
    <property type="project" value="UniProtKB-ARBA"/>
</dbReference>
<feature type="transmembrane region" description="Helical" evidence="1">
    <location>
        <begin position="214"/>
        <end position="234"/>
    </location>
</feature>
<evidence type="ECO:0000313" key="3">
    <source>
        <dbReference type="EMBL" id="SDN28710.1"/>
    </source>
</evidence>
<dbReference type="eggNOG" id="COG1266">
    <property type="taxonomic scope" value="Bacteria"/>
</dbReference>
<organism evidence="3 4">
    <name type="scientific">Allokutzneria albata</name>
    <name type="common">Kibdelosporangium albatum</name>
    <dbReference type="NCBI Taxonomy" id="211114"/>
    <lineage>
        <taxon>Bacteria</taxon>
        <taxon>Bacillati</taxon>
        <taxon>Actinomycetota</taxon>
        <taxon>Actinomycetes</taxon>
        <taxon>Pseudonocardiales</taxon>
        <taxon>Pseudonocardiaceae</taxon>
        <taxon>Allokutzneria</taxon>
    </lineage>
</organism>
<dbReference type="Proteomes" id="UP000183376">
    <property type="component" value="Chromosome I"/>
</dbReference>
<protein>
    <recommendedName>
        <fullName evidence="2">CAAX prenyl protease 2/Lysostaphin resistance protein A-like domain-containing protein</fullName>
    </recommendedName>
</protein>
<evidence type="ECO:0000256" key="1">
    <source>
        <dbReference type="SAM" id="Phobius"/>
    </source>
</evidence>
<dbReference type="STRING" id="211114.SAMN04489726_5887"/>
<sequence>MTNRLRSWLAPARPDGIETITDPARRRAVGIEVLLVFSITFGLSGARSLLSLLNSLLQPVPLSQQSVALNVSRSQLGLIDLLYQLLGVVQLLAWGALGVYLLYRAGVRLSSIGLDRTRRGRDLASGVGLAALIGVPGLVFYLVVRAIGLNLTVMPSALDDVWWRAPVLVLSAIANSWAEEVLVVGYLITRLRQLGWGENRSLLLSSVLRGSYHLYQGFGGFVGNVVMGLVYGRFWQRSQRLWALVVAHALIDTVAFVGYALLKGVVPWLP</sequence>
<dbReference type="EMBL" id="LT629701">
    <property type="protein sequence ID" value="SDN28710.1"/>
    <property type="molecule type" value="Genomic_DNA"/>
</dbReference>